<evidence type="ECO:0000313" key="3">
    <source>
        <dbReference type="Proteomes" id="UP001596091"/>
    </source>
</evidence>
<dbReference type="InterPro" id="IPR013430">
    <property type="entry name" value="Toxin_antidote_HigA"/>
</dbReference>
<proteinExistence type="predicted"/>
<gene>
    <name evidence="2" type="ORF">ACFPT7_21150</name>
</gene>
<dbReference type="InterPro" id="IPR010982">
    <property type="entry name" value="Lambda_DNA-bd_dom_sf"/>
</dbReference>
<organism evidence="2 3">
    <name type="scientific">Acidicapsa dinghuensis</name>
    <dbReference type="NCBI Taxonomy" id="2218256"/>
    <lineage>
        <taxon>Bacteria</taxon>
        <taxon>Pseudomonadati</taxon>
        <taxon>Acidobacteriota</taxon>
        <taxon>Terriglobia</taxon>
        <taxon>Terriglobales</taxon>
        <taxon>Acidobacteriaceae</taxon>
        <taxon>Acidicapsa</taxon>
    </lineage>
</organism>
<dbReference type="NCBIfam" id="TIGR02607">
    <property type="entry name" value="antidote_HigA"/>
    <property type="match status" value="1"/>
</dbReference>
<sequence>MASRMFNPCHPGEILRNEFDGKSDADTAALLSISANELRAIYEGREDITVEMAGKLDEVTHTSEGFWLRLQRLRDEWLRDPRSKSFERIH</sequence>
<dbReference type="PANTHER" id="PTHR36924:SF1">
    <property type="entry name" value="ANTITOXIN HIGA-1"/>
    <property type="match status" value="1"/>
</dbReference>
<dbReference type="Proteomes" id="UP001596091">
    <property type="component" value="Unassembled WGS sequence"/>
</dbReference>
<evidence type="ECO:0000256" key="1">
    <source>
        <dbReference type="ARBA" id="ARBA00023125"/>
    </source>
</evidence>
<protein>
    <submittedName>
        <fullName evidence="2">HigA family addiction module antitoxin</fullName>
    </submittedName>
</protein>
<dbReference type="SUPFAM" id="SSF47413">
    <property type="entry name" value="lambda repressor-like DNA-binding domains"/>
    <property type="match status" value="1"/>
</dbReference>
<dbReference type="EMBL" id="JBHSPH010000010">
    <property type="protein sequence ID" value="MFC5864829.1"/>
    <property type="molecule type" value="Genomic_DNA"/>
</dbReference>
<dbReference type="Gene3D" id="1.10.260.40">
    <property type="entry name" value="lambda repressor-like DNA-binding domains"/>
    <property type="match status" value="1"/>
</dbReference>
<name>A0ABW1EKQ0_9BACT</name>
<keyword evidence="1" id="KW-0238">DNA-binding</keyword>
<keyword evidence="3" id="KW-1185">Reference proteome</keyword>
<dbReference type="PANTHER" id="PTHR36924">
    <property type="entry name" value="ANTITOXIN HIGA-1"/>
    <property type="match status" value="1"/>
</dbReference>
<comment type="caution">
    <text evidence="2">The sequence shown here is derived from an EMBL/GenBank/DDBJ whole genome shotgun (WGS) entry which is preliminary data.</text>
</comment>
<evidence type="ECO:0000313" key="2">
    <source>
        <dbReference type="EMBL" id="MFC5864829.1"/>
    </source>
</evidence>
<accession>A0ABW1EKQ0</accession>
<reference evidence="3" key="1">
    <citation type="journal article" date="2019" name="Int. J. Syst. Evol. Microbiol.">
        <title>The Global Catalogue of Microorganisms (GCM) 10K type strain sequencing project: providing services to taxonomists for standard genome sequencing and annotation.</title>
        <authorList>
            <consortium name="The Broad Institute Genomics Platform"/>
            <consortium name="The Broad Institute Genome Sequencing Center for Infectious Disease"/>
            <person name="Wu L."/>
            <person name="Ma J."/>
        </authorList>
    </citation>
    <scope>NUCLEOTIDE SEQUENCE [LARGE SCALE GENOMIC DNA]</scope>
    <source>
        <strain evidence="3">JCM 4087</strain>
    </source>
</reference>
<dbReference type="RefSeq" id="WP_263332471.1">
    <property type="nucleotide sequence ID" value="NZ_JAGSYH010000001.1"/>
</dbReference>